<feature type="transmembrane region" description="Helical" evidence="1">
    <location>
        <begin position="78"/>
        <end position="100"/>
    </location>
</feature>
<protein>
    <submittedName>
        <fullName evidence="2">DUF4199 domain-containing protein</fullName>
    </submittedName>
</protein>
<feature type="transmembrane region" description="Helical" evidence="1">
    <location>
        <begin position="137"/>
        <end position="156"/>
    </location>
</feature>
<dbReference type="InterPro" id="IPR025250">
    <property type="entry name" value="DUF4199"/>
</dbReference>
<feature type="transmembrane region" description="Helical" evidence="1">
    <location>
        <begin position="39"/>
        <end position="57"/>
    </location>
</feature>
<gene>
    <name evidence="2" type="ORF">DSL64_13405</name>
</gene>
<accession>A0A3D8YAR7</accession>
<evidence type="ECO:0000313" key="3">
    <source>
        <dbReference type="Proteomes" id="UP000256373"/>
    </source>
</evidence>
<dbReference type="RefSeq" id="WP_115831415.1">
    <property type="nucleotide sequence ID" value="NZ_QNUL01000009.1"/>
</dbReference>
<keyword evidence="1" id="KW-0812">Transmembrane</keyword>
<feature type="transmembrane region" description="Helical" evidence="1">
    <location>
        <begin position="7"/>
        <end position="24"/>
    </location>
</feature>
<keyword evidence="3" id="KW-1185">Reference proteome</keyword>
<keyword evidence="1" id="KW-0472">Membrane</keyword>
<organism evidence="2 3">
    <name type="scientific">Dyadobacter luteus</name>
    <dbReference type="NCBI Taxonomy" id="2259619"/>
    <lineage>
        <taxon>Bacteria</taxon>
        <taxon>Pseudomonadati</taxon>
        <taxon>Bacteroidota</taxon>
        <taxon>Cytophagia</taxon>
        <taxon>Cytophagales</taxon>
        <taxon>Spirosomataceae</taxon>
        <taxon>Dyadobacter</taxon>
    </lineage>
</organism>
<proteinExistence type="predicted"/>
<dbReference type="OrthoDB" id="5766000at2"/>
<evidence type="ECO:0000313" key="2">
    <source>
        <dbReference type="EMBL" id="REA60893.1"/>
    </source>
</evidence>
<dbReference type="Pfam" id="PF13858">
    <property type="entry name" value="DUF4199"/>
    <property type="match status" value="1"/>
</dbReference>
<evidence type="ECO:0000256" key="1">
    <source>
        <dbReference type="SAM" id="Phobius"/>
    </source>
</evidence>
<dbReference type="AlphaFoldDB" id="A0A3D8YAR7"/>
<sequence length="162" mass="18646">MEKYYIEIKWAVIFIIVSLLWMVLEKVTGLHAEHIDKQQYLTMGFMIPAIWTYVLALQDKKRRFYHGQMSYKQGVISGLIITVIVTIFSPATQWITTYVITPEFFPNVIEYSVKTGYHKTRAEAEAFFNFKNYVTQGLIGALAMGTLTSLIVAFFVKSKKPA</sequence>
<dbReference type="EMBL" id="QNUL01000009">
    <property type="protein sequence ID" value="REA60893.1"/>
    <property type="molecule type" value="Genomic_DNA"/>
</dbReference>
<keyword evidence="1" id="KW-1133">Transmembrane helix</keyword>
<comment type="caution">
    <text evidence="2">The sequence shown here is derived from an EMBL/GenBank/DDBJ whole genome shotgun (WGS) entry which is preliminary data.</text>
</comment>
<name>A0A3D8YAR7_9BACT</name>
<dbReference type="Proteomes" id="UP000256373">
    <property type="component" value="Unassembled WGS sequence"/>
</dbReference>
<reference evidence="2 3" key="1">
    <citation type="submission" date="2018-07" db="EMBL/GenBank/DDBJ databases">
        <title>Dyadobacter roseus sp. nov., isolated from rose rhizosphere soil.</title>
        <authorList>
            <person name="Chen L."/>
        </authorList>
    </citation>
    <scope>NUCLEOTIDE SEQUENCE [LARGE SCALE GENOMIC DNA]</scope>
    <source>
        <strain evidence="2 3">RS19</strain>
    </source>
</reference>